<evidence type="ECO:0008006" key="3">
    <source>
        <dbReference type="Google" id="ProtNLM"/>
    </source>
</evidence>
<accession>A0ABU9B157</accession>
<dbReference type="EMBL" id="JBBUKT010000011">
    <property type="protein sequence ID" value="MEK7953498.1"/>
    <property type="molecule type" value="Genomic_DNA"/>
</dbReference>
<reference evidence="1 2" key="1">
    <citation type="submission" date="2024-04" db="EMBL/GenBank/DDBJ databases">
        <title>Luteolibacter sp. isolated from soil.</title>
        <authorList>
            <person name="An J."/>
        </authorList>
    </citation>
    <scope>NUCLEOTIDE SEQUENCE [LARGE SCALE GENOMIC DNA]</scope>
    <source>
        <strain evidence="1 2">Y139</strain>
    </source>
</reference>
<comment type="caution">
    <text evidence="1">The sequence shown here is derived from an EMBL/GenBank/DDBJ whole genome shotgun (WGS) entry which is preliminary data.</text>
</comment>
<evidence type="ECO:0000313" key="1">
    <source>
        <dbReference type="EMBL" id="MEK7953498.1"/>
    </source>
</evidence>
<protein>
    <recommendedName>
        <fullName evidence="3">Verru_Chthon cassette protein A</fullName>
    </recommendedName>
</protein>
<proteinExistence type="predicted"/>
<sequence length="1106" mass="121079">MITLLAVGMLSLSSIELRKSGHETARARAQANARLALSLAIGRLQETAGPDQRVTARADLKTSGEQGRWVGVWKSTRKQGNLEVPVIRWDDRESVLVDSRSSASSDDGFVGWLISGDGVTPDQPGSELATLVGDGSVSAAADQVKAPLVHVQGKGDAGAYAYWVSDESMKASVSPLPAKETSEPRFLPVRYGIGALDQLAGVDDAKDEELSKVIDSSQASLVGSAGREAWEQHFHATGARASAVLADPLRGGLKADLSTYFEQGTVAAKGDTLPAALDTTSLLGGARRKVQGPKLGALRSFANLASKNDSSGIKPAAALVSTRQDKFAVIPKMSQFTDQPIHPVMAQAEIYTRFAYVRGYLTVHLYPRVVLWNPYNAPLAAASYTVDFNLAAHDSADIEKRQQTTTKVVTASYDTFGATNKERRMSFSLEATAFEPGEALVFSPKPSTGAIAGRAIPLALRSNGSNTLSATVDPQQLTNFYLTLTQLSDKGVSAGDLPLYANHNDADYWMDTMDWYEGNPDNGFKVSLHLGTAANYTARMRLPLLQLVDLDNWRREYQGRFNSGRWRVGGVEPVNDYERTPDMEPWPRSCYGFRYKWWVEKNPYNYAGLSADRFWQASVTADYNLRAAYCHRSPYDAATDNGETHHWYLWGPYAMDSQQGLAALSPERASHSGKNGFRGNPFFGGANSRPDHVYPLYDIPKSGERIVSLGRLQHAQLTPFIWHPTYAIGSSWVPPNQKAREKSGDTATQLTAAWSSQTPWLPAWMKQDRSRDEVVYDLSYETNHELWDRYFLSGATKAEKEEFSKDATDSPLANFRLYPASGKMDTARLEDYHQAASQLLLGGAFNVNSTEPGAWRALFASMRDSSFGSKDSAFPRFLKPGSGEHKPDDPYDPEVWKGFRALDDTQIAKLADEMVAEVKRRGPFLSVSDFVNRRLVTATSPNAETGMEGTLQQAIERAGLNDGLKGGDLTPSTTGYGKGSYEVGSNPADWAPVDHMRESKGAGLPTYLQQGDLLQSLGSFLVARGDTFVIRAYGEARTPDDKQVEARVWCEAEVQRLPGYVNASDAPEQPAFTAAGAANTALSEASRKFGRRFTVVSFRWLSPNEV</sequence>
<evidence type="ECO:0000313" key="2">
    <source>
        <dbReference type="Proteomes" id="UP001371305"/>
    </source>
</evidence>
<name>A0ABU9B157_9BACT</name>
<gene>
    <name evidence="1" type="ORF">WKV53_23490</name>
</gene>
<organism evidence="1 2">
    <name type="scientific">Luteolibacter soli</name>
    <dbReference type="NCBI Taxonomy" id="3135280"/>
    <lineage>
        <taxon>Bacteria</taxon>
        <taxon>Pseudomonadati</taxon>
        <taxon>Verrucomicrobiota</taxon>
        <taxon>Verrucomicrobiia</taxon>
        <taxon>Verrucomicrobiales</taxon>
        <taxon>Verrucomicrobiaceae</taxon>
        <taxon>Luteolibacter</taxon>
    </lineage>
</organism>
<keyword evidence="2" id="KW-1185">Reference proteome</keyword>
<dbReference type="Proteomes" id="UP001371305">
    <property type="component" value="Unassembled WGS sequence"/>
</dbReference>